<sequence length="129" mass="15396">MRGLRQERDKVTLNVVSTFSNHSKPFDIFPMDLHKDSMSNRWKKVYTGEDSKEREIYEMVKERQSKAVSRVQRFQKLKGSFRARNAILDVEDAKRIQQKMTEIYFTPKSQVIRKRHKVFLRVTVAMSEL</sequence>
<protein>
    <submittedName>
        <fullName evidence="1">Uncharacterized protein</fullName>
    </submittedName>
</protein>
<accession>A0A8J2JVE9</accession>
<comment type="caution">
    <text evidence="1">The sequence shown here is derived from an EMBL/GenBank/DDBJ whole genome shotgun (WGS) entry which is preliminary data.</text>
</comment>
<reference evidence="1" key="1">
    <citation type="submission" date="2021-06" db="EMBL/GenBank/DDBJ databases">
        <authorList>
            <person name="Hodson N. C."/>
            <person name="Mongue J. A."/>
            <person name="Jaron S. K."/>
        </authorList>
    </citation>
    <scope>NUCLEOTIDE SEQUENCE</scope>
</reference>
<keyword evidence="2" id="KW-1185">Reference proteome</keyword>
<evidence type="ECO:0000313" key="2">
    <source>
        <dbReference type="Proteomes" id="UP000708208"/>
    </source>
</evidence>
<name>A0A8J2JVE9_9HEXA</name>
<proteinExistence type="predicted"/>
<gene>
    <name evidence="1" type="ORF">AFUS01_LOCUS14208</name>
</gene>
<dbReference type="Proteomes" id="UP000708208">
    <property type="component" value="Unassembled WGS sequence"/>
</dbReference>
<evidence type="ECO:0000313" key="1">
    <source>
        <dbReference type="EMBL" id="CAG7725241.1"/>
    </source>
</evidence>
<dbReference type="EMBL" id="CAJVCH010119227">
    <property type="protein sequence ID" value="CAG7725241.1"/>
    <property type="molecule type" value="Genomic_DNA"/>
</dbReference>
<organism evidence="1 2">
    <name type="scientific">Allacma fusca</name>
    <dbReference type="NCBI Taxonomy" id="39272"/>
    <lineage>
        <taxon>Eukaryota</taxon>
        <taxon>Metazoa</taxon>
        <taxon>Ecdysozoa</taxon>
        <taxon>Arthropoda</taxon>
        <taxon>Hexapoda</taxon>
        <taxon>Collembola</taxon>
        <taxon>Symphypleona</taxon>
        <taxon>Sminthuridae</taxon>
        <taxon>Allacma</taxon>
    </lineage>
</organism>
<dbReference type="AlphaFoldDB" id="A0A8J2JVE9"/>